<comment type="caution">
    <text evidence="1">The sequence shown here is derived from an EMBL/GenBank/DDBJ whole genome shotgun (WGS) entry which is preliminary data.</text>
</comment>
<sequence length="66" mass="7897">KELNNKPIYDSNSYISILAVLRRNKIVFWFRIHMDLCEHGLLFDQLSLYIQAFTLLFLGLRTDTDY</sequence>
<organism evidence="1">
    <name type="scientific">marine sediment metagenome</name>
    <dbReference type="NCBI Taxonomy" id="412755"/>
    <lineage>
        <taxon>unclassified sequences</taxon>
        <taxon>metagenomes</taxon>
        <taxon>ecological metagenomes</taxon>
    </lineage>
</organism>
<gene>
    <name evidence="1" type="ORF">LCGC14_2561600</name>
</gene>
<dbReference type="EMBL" id="LAZR01042298">
    <property type="protein sequence ID" value="KKL09861.1"/>
    <property type="molecule type" value="Genomic_DNA"/>
</dbReference>
<accession>A0A0F9CW52</accession>
<reference evidence="1" key="1">
    <citation type="journal article" date="2015" name="Nature">
        <title>Complex archaea that bridge the gap between prokaryotes and eukaryotes.</title>
        <authorList>
            <person name="Spang A."/>
            <person name="Saw J.H."/>
            <person name="Jorgensen S.L."/>
            <person name="Zaremba-Niedzwiedzka K."/>
            <person name="Martijn J."/>
            <person name="Lind A.E."/>
            <person name="van Eijk R."/>
            <person name="Schleper C."/>
            <person name="Guy L."/>
            <person name="Ettema T.J."/>
        </authorList>
    </citation>
    <scope>NUCLEOTIDE SEQUENCE</scope>
</reference>
<proteinExistence type="predicted"/>
<dbReference type="AlphaFoldDB" id="A0A0F9CW52"/>
<feature type="non-terminal residue" evidence="1">
    <location>
        <position position="1"/>
    </location>
</feature>
<evidence type="ECO:0000313" key="1">
    <source>
        <dbReference type="EMBL" id="KKL09861.1"/>
    </source>
</evidence>
<name>A0A0F9CW52_9ZZZZ</name>
<protein>
    <submittedName>
        <fullName evidence="1">Uncharacterized protein</fullName>
    </submittedName>
</protein>